<dbReference type="GO" id="GO:0022857">
    <property type="term" value="F:transmembrane transporter activity"/>
    <property type="evidence" value="ECO:0007669"/>
    <property type="project" value="InterPro"/>
</dbReference>
<dbReference type="PANTHER" id="PTHR48021">
    <property type="match status" value="1"/>
</dbReference>
<dbReference type="SUPFAM" id="SSF103473">
    <property type="entry name" value="MFS general substrate transporter"/>
    <property type="match status" value="1"/>
</dbReference>
<proteinExistence type="predicted"/>
<name>A0A6P7FY56_DIAVI</name>
<comment type="subcellular location">
    <subcellularLocation>
        <location evidence="1">Cell membrane</location>
        <topology evidence="1">Multi-pass membrane protein</topology>
    </subcellularLocation>
</comment>
<dbReference type="Gene3D" id="1.20.1250.20">
    <property type="entry name" value="MFS general substrate transporter like domains"/>
    <property type="match status" value="1"/>
</dbReference>
<reference evidence="10" key="1">
    <citation type="submission" date="2025-08" db="UniProtKB">
        <authorList>
            <consortium name="RefSeq"/>
        </authorList>
    </citation>
    <scope>IDENTIFICATION</scope>
    <source>
        <tissue evidence="10">Whole insect</tissue>
    </source>
</reference>
<feature type="transmembrane region" description="Helical" evidence="8">
    <location>
        <begin position="386"/>
        <end position="411"/>
    </location>
</feature>
<sequence>MGNLKNEPEKKIDQQEINYVPFGTENIQLKPENEPKQVDTLYMYFAVLTCQLIVFVAGGAAVWTSPTIPILLSNNTHINPLSEPITPVQTSMLVGFPNFLSIVGCLFFPKLSDVIGRKNFLQVMSILIFVSGILLAFSKEVSLLIAARSISCIFYTASFTVISVYISEISEDFQRAKFGCFLGAFHQIGHFYCYVIGPFFNINLLTILIVFPTIIFFVLAFFLPESPTFCLLKKREVQCMKSLSKLRSYKTQKELESDMSKIDQVIKVSSDQKSLKYLFKTKENRVGFMLGLLPCIAQQSSGISAIMIFLAPIFNSAGTRFSGNHVAMIVGMVKMITFTFTSFVVERVGRRRMLLFSSVGTSMSLFFLGLFFFLKHLESPIVAHLQWLPFVSVISLVFMYSLGLGPIPVGIMNELFAPNYRAAASSLVMALAMIVVTIITAAYPLVAQTFGPHWCILMFSFLCLGGSTMMFIYLPETKGMSLNEIQEMLKKY</sequence>
<feature type="transmembrane region" description="Helical" evidence="8">
    <location>
        <begin position="354"/>
        <end position="374"/>
    </location>
</feature>
<protein>
    <submittedName>
        <fullName evidence="10">Facilitated trehalose transporter Tret1-like</fullName>
    </submittedName>
</protein>
<accession>A0A6P7FY56</accession>
<feature type="transmembrane region" description="Helical" evidence="8">
    <location>
        <begin position="120"/>
        <end position="137"/>
    </location>
</feature>
<evidence type="ECO:0000256" key="6">
    <source>
        <dbReference type="ARBA" id="ARBA00022989"/>
    </source>
</evidence>
<feature type="transmembrane region" description="Helical" evidence="8">
    <location>
        <begin position="451"/>
        <end position="474"/>
    </location>
</feature>
<keyword evidence="6 8" id="KW-1133">Transmembrane helix</keyword>
<feature type="transmembrane region" description="Helical" evidence="8">
    <location>
        <begin position="423"/>
        <end position="445"/>
    </location>
</feature>
<feature type="transmembrane region" description="Helical" evidence="8">
    <location>
        <begin position="326"/>
        <end position="345"/>
    </location>
</feature>
<evidence type="ECO:0000256" key="8">
    <source>
        <dbReference type="SAM" id="Phobius"/>
    </source>
</evidence>
<feature type="transmembrane region" description="Helical" evidence="8">
    <location>
        <begin position="85"/>
        <end position="108"/>
    </location>
</feature>
<dbReference type="Pfam" id="PF00083">
    <property type="entry name" value="Sugar_tr"/>
    <property type="match status" value="1"/>
</dbReference>
<feature type="domain" description="Major facilitator superfamily (MFS) profile" evidence="9">
    <location>
        <begin position="46"/>
        <end position="478"/>
    </location>
</feature>
<dbReference type="InterPro" id="IPR036259">
    <property type="entry name" value="MFS_trans_sf"/>
</dbReference>
<gene>
    <name evidence="10" type="primary">LOC114331998</name>
</gene>
<evidence type="ECO:0000256" key="4">
    <source>
        <dbReference type="ARBA" id="ARBA00022597"/>
    </source>
</evidence>
<dbReference type="RefSeq" id="XP_028137490.1">
    <property type="nucleotide sequence ID" value="XM_028281689.1"/>
</dbReference>
<keyword evidence="5 8" id="KW-0812">Transmembrane</keyword>
<dbReference type="InterPro" id="IPR020846">
    <property type="entry name" value="MFS_dom"/>
</dbReference>
<dbReference type="AlphaFoldDB" id="A0A6P7FY56"/>
<dbReference type="GO" id="GO:0005886">
    <property type="term" value="C:plasma membrane"/>
    <property type="evidence" value="ECO:0007669"/>
    <property type="project" value="UniProtKB-SubCell"/>
</dbReference>
<feature type="transmembrane region" description="Helical" evidence="8">
    <location>
        <begin position="286"/>
        <end position="314"/>
    </location>
</feature>
<evidence type="ECO:0000256" key="7">
    <source>
        <dbReference type="ARBA" id="ARBA00023136"/>
    </source>
</evidence>
<evidence type="ECO:0000256" key="5">
    <source>
        <dbReference type="ARBA" id="ARBA00022692"/>
    </source>
</evidence>
<keyword evidence="3" id="KW-1003">Cell membrane</keyword>
<dbReference type="PROSITE" id="PS50850">
    <property type="entry name" value="MFS"/>
    <property type="match status" value="1"/>
</dbReference>
<keyword evidence="4" id="KW-0762">Sugar transport</keyword>
<evidence type="ECO:0000256" key="1">
    <source>
        <dbReference type="ARBA" id="ARBA00004651"/>
    </source>
</evidence>
<dbReference type="InterPro" id="IPR050549">
    <property type="entry name" value="MFS_Trehalose_Transporter"/>
</dbReference>
<dbReference type="InterPro" id="IPR005828">
    <property type="entry name" value="MFS_sugar_transport-like"/>
</dbReference>
<dbReference type="InParanoid" id="A0A6P7FY56"/>
<dbReference type="FunFam" id="1.20.1250.20:FF:000218">
    <property type="entry name" value="facilitated trehalose transporter Tret1"/>
    <property type="match status" value="1"/>
</dbReference>
<feature type="transmembrane region" description="Helical" evidence="8">
    <location>
        <begin position="41"/>
        <end position="65"/>
    </location>
</feature>
<feature type="transmembrane region" description="Helical" evidence="8">
    <location>
        <begin position="178"/>
        <end position="197"/>
    </location>
</feature>
<evidence type="ECO:0000256" key="2">
    <source>
        <dbReference type="ARBA" id="ARBA00022448"/>
    </source>
</evidence>
<feature type="transmembrane region" description="Helical" evidence="8">
    <location>
        <begin position="203"/>
        <end position="223"/>
    </location>
</feature>
<organism evidence="10">
    <name type="scientific">Diabrotica virgifera virgifera</name>
    <name type="common">western corn rootworm</name>
    <dbReference type="NCBI Taxonomy" id="50390"/>
    <lineage>
        <taxon>Eukaryota</taxon>
        <taxon>Metazoa</taxon>
        <taxon>Ecdysozoa</taxon>
        <taxon>Arthropoda</taxon>
        <taxon>Hexapoda</taxon>
        <taxon>Insecta</taxon>
        <taxon>Pterygota</taxon>
        <taxon>Neoptera</taxon>
        <taxon>Endopterygota</taxon>
        <taxon>Coleoptera</taxon>
        <taxon>Polyphaga</taxon>
        <taxon>Cucujiformia</taxon>
        <taxon>Chrysomeloidea</taxon>
        <taxon>Chrysomelidae</taxon>
        <taxon>Galerucinae</taxon>
        <taxon>Diabroticina</taxon>
        <taxon>Diabroticites</taxon>
        <taxon>Diabrotica</taxon>
    </lineage>
</organism>
<keyword evidence="7 8" id="KW-0472">Membrane</keyword>
<dbReference type="PANTHER" id="PTHR48021:SF1">
    <property type="entry name" value="GH07001P-RELATED"/>
    <property type="match status" value="1"/>
</dbReference>
<dbReference type="PROSITE" id="PS00216">
    <property type="entry name" value="SUGAR_TRANSPORT_1"/>
    <property type="match status" value="1"/>
</dbReference>
<evidence type="ECO:0000313" key="10">
    <source>
        <dbReference type="RefSeq" id="XP_028137490.1"/>
    </source>
</evidence>
<keyword evidence="2" id="KW-0813">Transport</keyword>
<feature type="transmembrane region" description="Helical" evidence="8">
    <location>
        <begin position="143"/>
        <end position="166"/>
    </location>
</feature>
<evidence type="ECO:0000259" key="9">
    <source>
        <dbReference type="PROSITE" id="PS50850"/>
    </source>
</evidence>
<dbReference type="InterPro" id="IPR005829">
    <property type="entry name" value="Sugar_transporter_CS"/>
</dbReference>
<evidence type="ECO:0000256" key="3">
    <source>
        <dbReference type="ARBA" id="ARBA00022475"/>
    </source>
</evidence>